<dbReference type="RefSeq" id="WP_146405913.1">
    <property type="nucleotide sequence ID" value="NZ_SJPU01000001.1"/>
</dbReference>
<keyword evidence="1" id="KW-0472">Membrane</keyword>
<feature type="transmembrane region" description="Helical" evidence="1">
    <location>
        <begin position="109"/>
        <end position="130"/>
    </location>
</feature>
<dbReference type="Proteomes" id="UP000319908">
    <property type="component" value="Unassembled WGS sequence"/>
</dbReference>
<feature type="transmembrane region" description="Helical" evidence="1">
    <location>
        <begin position="397"/>
        <end position="417"/>
    </location>
</feature>
<dbReference type="EMBL" id="SJPU01000001">
    <property type="protein sequence ID" value="TWU18991.1"/>
    <property type="molecule type" value="Genomic_DNA"/>
</dbReference>
<sequence>MTIIALFLLIGSCVLALRYPPVGLAIYLMCATGGDANGVTGFFESIGLSYFTYFGRLILFSAVGASTYLLLRRCRISRESRRLFRYALVCIGVALLMGVTWYARGGELSRAIIEITLHGLPCAVVGLAYAHDQLARRTFVSVVFTQLFLAVCIVFAPGAFGRFSTDSFMAARGVADRETEQISGDFSRDSQERQRAQFYSATAYGLYASIGCALGCSLFFARGLLSPTIGGALICLGGAGIIATLSRSGPVGLVGASLAIAIPQGVALFRASPLRTGLVALGVFGLVMIALSTSAGQKALYNNFSFIEWQQAIDDRRELADHGLANALKHSFLGAPIDNFDTDSGYKPPHQLFLNFAEQSGVIPGFFGLFVMLYCVWEQLRRFLWLSTSSLSCKSHIGDVSLSVLFLAVLFVTTFFNNYGCPNLFWLTWGYCVAVSPLRVGKRKMSWTASSTSHHDE</sequence>
<feature type="transmembrane region" description="Helical" evidence="1">
    <location>
        <begin position="139"/>
        <end position="160"/>
    </location>
</feature>
<feature type="transmembrane region" description="Helical" evidence="1">
    <location>
        <begin position="83"/>
        <end position="103"/>
    </location>
</feature>
<evidence type="ECO:0000256" key="1">
    <source>
        <dbReference type="SAM" id="Phobius"/>
    </source>
</evidence>
<evidence type="ECO:0000313" key="3">
    <source>
        <dbReference type="Proteomes" id="UP000319908"/>
    </source>
</evidence>
<feature type="transmembrane region" description="Helical" evidence="1">
    <location>
        <begin position="356"/>
        <end position="377"/>
    </location>
</feature>
<feature type="transmembrane region" description="Helical" evidence="1">
    <location>
        <begin position="276"/>
        <end position="295"/>
    </location>
</feature>
<evidence type="ECO:0008006" key="4">
    <source>
        <dbReference type="Google" id="ProtNLM"/>
    </source>
</evidence>
<comment type="caution">
    <text evidence="2">The sequence shown here is derived from an EMBL/GenBank/DDBJ whole genome shotgun (WGS) entry which is preliminary data.</text>
</comment>
<keyword evidence="1" id="KW-1133">Transmembrane helix</keyword>
<keyword evidence="3" id="KW-1185">Reference proteome</keyword>
<feature type="transmembrane region" description="Helical" evidence="1">
    <location>
        <begin position="50"/>
        <end position="71"/>
    </location>
</feature>
<accession>A0A5C6C656</accession>
<protein>
    <recommendedName>
        <fullName evidence="4">O-Antigen ligase</fullName>
    </recommendedName>
</protein>
<dbReference type="AlphaFoldDB" id="A0A5C6C656"/>
<proteinExistence type="predicted"/>
<feature type="transmembrane region" description="Helical" evidence="1">
    <location>
        <begin position="228"/>
        <end position="245"/>
    </location>
</feature>
<reference evidence="2 3" key="1">
    <citation type="journal article" date="2020" name="Antonie Van Leeuwenhoek">
        <title>Rhodopirellula heiligendammensis sp. nov., Rhodopirellula pilleata sp. nov., and Rhodopirellula solitaria sp. nov. isolated from natural or artificial marine surfaces in Northern Germany and California, USA, and emended description of the genus Rhodopirellula.</title>
        <authorList>
            <person name="Kallscheuer N."/>
            <person name="Wiegand S."/>
            <person name="Jogler M."/>
            <person name="Boedeker C."/>
            <person name="Peeters S.H."/>
            <person name="Rast P."/>
            <person name="Heuer A."/>
            <person name="Jetten M.S.M."/>
            <person name="Rohde M."/>
            <person name="Jogler C."/>
        </authorList>
    </citation>
    <scope>NUCLEOTIDE SEQUENCE [LARGE SCALE GENOMIC DNA]</scope>
    <source>
        <strain evidence="2 3">Poly21</strain>
    </source>
</reference>
<feature type="transmembrane region" description="Helical" evidence="1">
    <location>
        <begin position="251"/>
        <end position="269"/>
    </location>
</feature>
<feature type="transmembrane region" description="Helical" evidence="1">
    <location>
        <begin position="198"/>
        <end position="221"/>
    </location>
</feature>
<evidence type="ECO:0000313" key="2">
    <source>
        <dbReference type="EMBL" id="TWU18991.1"/>
    </source>
</evidence>
<feature type="transmembrane region" description="Helical" evidence="1">
    <location>
        <begin position="423"/>
        <end position="441"/>
    </location>
</feature>
<gene>
    <name evidence="2" type="ORF">Poly21_11620</name>
</gene>
<organism evidence="2 3">
    <name type="scientific">Allorhodopirellula heiligendammensis</name>
    <dbReference type="NCBI Taxonomy" id="2714739"/>
    <lineage>
        <taxon>Bacteria</taxon>
        <taxon>Pseudomonadati</taxon>
        <taxon>Planctomycetota</taxon>
        <taxon>Planctomycetia</taxon>
        <taxon>Pirellulales</taxon>
        <taxon>Pirellulaceae</taxon>
        <taxon>Allorhodopirellula</taxon>
    </lineage>
</organism>
<keyword evidence="1" id="KW-0812">Transmembrane</keyword>
<name>A0A5C6C656_9BACT</name>